<dbReference type="InterPro" id="IPR011991">
    <property type="entry name" value="ArsR-like_HTH"/>
</dbReference>
<dbReference type="EMBL" id="RZHH01000006">
    <property type="protein sequence ID" value="RYJ08032.1"/>
    <property type="molecule type" value="Genomic_DNA"/>
</dbReference>
<dbReference type="InterPro" id="IPR036390">
    <property type="entry name" value="WH_DNA-bd_sf"/>
</dbReference>
<dbReference type="Gene3D" id="1.10.10.10">
    <property type="entry name" value="Winged helix-like DNA-binding domain superfamily/Winged helix DNA-binding domain"/>
    <property type="match status" value="1"/>
</dbReference>
<dbReference type="CDD" id="cd00090">
    <property type="entry name" value="HTH_ARSR"/>
    <property type="match status" value="1"/>
</dbReference>
<evidence type="ECO:0000313" key="1">
    <source>
        <dbReference type="EMBL" id="RYJ08032.1"/>
    </source>
</evidence>
<dbReference type="Pfam" id="PF12840">
    <property type="entry name" value="HTH_20"/>
    <property type="match status" value="1"/>
</dbReference>
<name>A0A482T201_9EURY</name>
<gene>
    <name evidence="1" type="ORF">ELS19_19770</name>
</gene>
<reference evidence="1 2" key="1">
    <citation type="submission" date="2018-12" db="EMBL/GenBank/DDBJ databases">
        <title>Genome analysis provides insights into bioremediation potentialities of Halogeometricum borinquense strain N11.</title>
        <authorList>
            <person name="Najjari A."/>
            <person name="Youssef N."/>
            <person name="Fhoula I."/>
            <person name="Ben Dhia O."/>
            <person name="Mahjoubi M."/>
            <person name="Ouzari H.I."/>
            <person name="Cherif A."/>
        </authorList>
    </citation>
    <scope>NUCLEOTIDE SEQUENCE [LARGE SCALE GENOMIC DNA]</scope>
    <source>
        <strain evidence="1 2">N11</strain>
    </source>
</reference>
<organism evidence="1 2">
    <name type="scientific">Halogeometricum borinquense</name>
    <dbReference type="NCBI Taxonomy" id="60847"/>
    <lineage>
        <taxon>Archaea</taxon>
        <taxon>Methanobacteriati</taxon>
        <taxon>Methanobacteriota</taxon>
        <taxon>Stenosarchaea group</taxon>
        <taxon>Halobacteria</taxon>
        <taxon>Halobacteriales</taxon>
        <taxon>Haloferacaceae</taxon>
        <taxon>Halogeometricum</taxon>
    </lineage>
</organism>
<dbReference type="SUPFAM" id="SSF46785">
    <property type="entry name" value="Winged helix' DNA-binding domain"/>
    <property type="match status" value="1"/>
</dbReference>
<accession>A0A482T201</accession>
<dbReference type="Proteomes" id="UP000294028">
    <property type="component" value="Unassembled WGS sequence"/>
</dbReference>
<dbReference type="AlphaFoldDB" id="A0A482T201"/>
<evidence type="ECO:0000313" key="2">
    <source>
        <dbReference type="Proteomes" id="UP000294028"/>
    </source>
</evidence>
<comment type="caution">
    <text evidence="1">The sequence shown here is derived from an EMBL/GenBank/DDBJ whole genome shotgun (WGS) entry which is preliminary data.</text>
</comment>
<dbReference type="RefSeq" id="WP_129786792.1">
    <property type="nucleotide sequence ID" value="NZ_RZHH01000006.1"/>
</dbReference>
<protein>
    <submittedName>
        <fullName evidence="1">ArsR family transcriptional regulator</fullName>
    </submittedName>
</protein>
<proteinExistence type="predicted"/>
<dbReference type="InterPro" id="IPR036388">
    <property type="entry name" value="WH-like_DNA-bd_sf"/>
</dbReference>
<sequence>MSFETESTAGQGLLRRQTATDHVPNGIISVSIDQDDVRNTLEVVSSKTAQEILTVLTDEPHPASGVAEKVGASVQNVTYHLNRLDDAGIITPVETRYSKKGREMTVYGVSSEKLVIEFDSN</sequence>